<dbReference type="InterPro" id="IPR015034">
    <property type="entry name" value="Bles03"/>
</dbReference>
<sequence>MADERLASAAPLASSLASAPSLLSRHCEFVDRAALPRADDEEEAEDDPWVFAEPNESVESFVAAYPPSSTQKAWISTAHEAREQLIREYYAAAWGDEAQSDKAQISVAWEKLEKKTLESLTALLKDAKYGCGKWMVFSPPAEIDALWARVVKALWDGKLGHSAKVSGAGADPSKSHVICVYVDPFWEVQEVERVLIALRSECGVTDSIKFKADGVTLLNLYKDNDYGIPPSFYAAAAGSHSLTIQSTDSRRWCKNGANCKHLKAGRCTYLHREEGGKESKPKEEPSWRVADADGMMSQRRPAGRSGRAPPPAAPPPAAAKPTRSLGGFAALAGFDDGDSEAILEKQRLKAERKAAKKAEEEAKQYAAAAASFEALKASTGGGNWGDEEEEEELVPVAPPEEESESEEEEEAEEAAAEVASAAQTASEPAKDRRGKKKEKKEDEEVAAVDQLLAQLEAGTDEKDTGEGGMSKAAAKRAKKKAEEEARKKEAASKEATEAARSEENAAPEDGENGAPKSAEEIRELMKARAEAAKKKMESKKAPPSAAALAAAEAKKREAEGKKKKDKKTYQMGGGKQVGAKARGSDNKYQGE</sequence>
<dbReference type="SUPFAM" id="SSF55418">
    <property type="entry name" value="eIF4e-like"/>
    <property type="match status" value="1"/>
</dbReference>
<gene>
    <name evidence="3" type="ORF">AB1Y20_016728</name>
</gene>
<feature type="region of interest" description="Disordered" evidence="2">
    <location>
        <begin position="377"/>
        <end position="591"/>
    </location>
</feature>
<evidence type="ECO:0000313" key="3">
    <source>
        <dbReference type="EMBL" id="KAL1495359.1"/>
    </source>
</evidence>
<comment type="similarity">
    <text evidence="1">Belongs to the UPF0696 family.</text>
</comment>
<dbReference type="InterPro" id="IPR023398">
    <property type="entry name" value="TIF_eIF4e-like"/>
</dbReference>
<feature type="compositionally biased region" description="Low complexity" evidence="2">
    <location>
        <begin position="541"/>
        <end position="551"/>
    </location>
</feature>
<feature type="compositionally biased region" description="Basic and acidic residues" evidence="2">
    <location>
        <begin position="480"/>
        <end position="503"/>
    </location>
</feature>
<comment type="caution">
    <text evidence="3">The sequence shown here is derived from an EMBL/GenBank/DDBJ whole genome shotgun (WGS) entry which is preliminary data.</text>
</comment>
<evidence type="ECO:0000313" key="4">
    <source>
        <dbReference type="Proteomes" id="UP001515480"/>
    </source>
</evidence>
<reference evidence="3 4" key="1">
    <citation type="journal article" date="2024" name="Science">
        <title>Giant polyketide synthase enzymes in the biosynthesis of giant marine polyether toxins.</title>
        <authorList>
            <person name="Fallon T.R."/>
            <person name="Shende V.V."/>
            <person name="Wierzbicki I.H."/>
            <person name="Pendleton A.L."/>
            <person name="Watervoot N.F."/>
            <person name="Auber R.P."/>
            <person name="Gonzalez D.J."/>
            <person name="Wisecaver J.H."/>
            <person name="Moore B.S."/>
        </authorList>
    </citation>
    <scope>NUCLEOTIDE SEQUENCE [LARGE SCALE GENOMIC DNA]</scope>
    <source>
        <strain evidence="3 4">12B1</strain>
    </source>
</reference>
<feature type="region of interest" description="Disordered" evidence="2">
    <location>
        <begin position="348"/>
        <end position="367"/>
    </location>
</feature>
<organism evidence="3 4">
    <name type="scientific">Prymnesium parvum</name>
    <name type="common">Toxic golden alga</name>
    <dbReference type="NCBI Taxonomy" id="97485"/>
    <lineage>
        <taxon>Eukaryota</taxon>
        <taxon>Haptista</taxon>
        <taxon>Haptophyta</taxon>
        <taxon>Prymnesiophyceae</taxon>
        <taxon>Prymnesiales</taxon>
        <taxon>Prymnesiaceae</taxon>
        <taxon>Prymnesium</taxon>
    </lineage>
</organism>
<proteinExistence type="inferred from homology"/>
<protein>
    <recommendedName>
        <fullName evidence="5">C3H1-type domain-containing protein</fullName>
    </recommendedName>
</protein>
<dbReference type="EMBL" id="JBGBPQ010000032">
    <property type="protein sequence ID" value="KAL1495359.1"/>
    <property type="molecule type" value="Genomic_DNA"/>
</dbReference>
<dbReference type="Pfam" id="PF08939">
    <property type="entry name" value="Bles03"/>
    <property type="match status" value="1"/>
</dbReference>
<feature type="compositionally biased region" description="Basic and acidic residues" evidence="2">
    <location>
        <begin position="273"/>
        <end position="286"/>
    </location>
</feature>
<evidence type="ECO:0000256" key="1">
    <source>
        <dbReference type="ARBA" id="ARBA00010568"/>
    </source>
</evidence>
<evidence type="ECO:0008006" key="5">
    <source>
        <dbReference type="Google" id="ProtNLM"/>
    </source>
</evidence>
<evidence type="ECO:0000256" key="2">
    <source>
        <dbReference type="SAM" id="MobiDB-lite"/>
    </source>
</evidence>
<feature type="compositionally biased region" description="Basic and acidic residues" evidence="2">
    <location>
        <begin position="582"/>
        <end position="591"/>
    </location>
</feature>
<feature type="compositionally biased region" description="Basic and acidic residues" evidence="2">
    <location>
        <begin position="517"/>
        <end position="540"/>
    </location>
</feature>
<keyword evidence="4" id="KW-1185">Reference proteome</keyword>
<feature type="compositionally biased region" description="Acidic residues" evidence="2">
    <location>
        <begin position="385"/>
        <end position="415"/>
    </location>
</feature>
<dbReference type="Gene3D" id="3.30.760.10">
    <property type="entry name" value="RNA Cap, Translation Initiation Factor Eif4e"/>
    <property type="match status" value="1"/>
</dbReference>
<dbReference type="PANTHER" id="PTHR31977">
    <property type="entry name" value="UPF0696 PROTEIN C11ORF68"/>
    <property type="match status" value="1"/>
</dbReference>
<feature type="compositionally biased region" description="Pro residues" evidence="2">
    <location>
        <begin position="308"/>
        <end position="318"/>
    </location>
</feature>
<accession>A0AB34IBW6</accession>
<name>A0AB34IBW6_PRYPA</name>
<dbReference type="Proteomes" id="UP001515480">
    <property type="component" value="Unassembled WGS sequence"/>
</dbReference>
<dbReference type="AlphaFoldDB" id="A0AB34IBW6"/>
<dbReference type="PANTHER" id="PTHR31977:SF1">
    <property type="entry name" value="UPF0696 PROTEIN C11ORF68"/>
    <property type="match status" value="1"/>
</dbReference>
<feature type="region of interest" description="Disordered" evidence="2">
    <location>
        <begin position="273"/>
        <end position="323"/>
    </location>
</feature>
<feature type="compositionally biased region" description="Basic and acidic residues" evidence="2">
    <location>
        <begin position="552"/>
        <end position="562"/>
    </location>
</feature>
<feature type="compositionally biased region" description="Basic and acidic residues" evidence="2">
    <location>
        <begin position="348"/>
        <end position="363"/>
    </location>
</feature>